<dbReference type="EMBL" id="SFCI01003442">
    <property type="protein sequence ID" value="TFY73034.1"/>
    <property type="molecule type" value="Genomic_DNA"/>
</dbReference>
<comment type="caution">
    <text evidence="2">The sequence shown here is derived from an EMBL/GenBank/DDBJ whole genome shotgun (WGS) entry which is preliminary data.</text>
</comment>
<feature type="non-terminal residue" evidence="2">
    <location>
        <position position="74"/>
    </location>
</feature>
<keyword evidence="3" id="KW-1185">Reference proteome</keyword>
<protein>
    <submittedName>
        <fullName evidence="2">Uncharacterized protein</fullName>
    </submittedName>
</protein>
<dbReference type="Pfam" id="PF08513">
    <property type="entry name" value="LisH"/>
    <property type="match status" value="1"/>
</dbReference>
<dbReference type="PROSITE" id="PS50896">
    <property type="entry name" value="LISH"/>
    <property type="match status" value="1"/>
</dbReference>
<evidence type="ECO:0000256" key="1">
    <source>
        <dbReference type="SAM" id="MobiDB-lite"/>
    </source>
</evidence>
<reference evidence="2 3" key="1">
    <citation type="submission" date="2019-02" db="EMBL/GenBank/DDBJ databases">
        <title>Genome sequencing of the rare red list fungi Hericium alpestre (H. flagellum).</title>
        <authorList>
            <person name="Buettner E."/>
            <person name="Kellner H."/>
        </authorList>
    </citation>
    <scope>NUCLEOTIDE SEQUENCE [LARGE SCALE GENOMIC DNA]</scope>
    <source>
        <strain evidence="2 3">DSM 108284</strain>
    </source>
</reference>
<evidence type="ECO:0000313" key="3">
    <source>
        <dbReference type="Proteomes" id="UP000298061"/>
    </source>
</evidence>
<proteinExistence type="predicted"/>
<name>A0A4Y9ZEZ2_9AGAM</name>
<evidence type="ECO:0000313" key="2">
    <source>
        <dbReference type="EMBL" id="TFY73034.1"/>
    </source>
</evidence>
<feature type="region of interest" description="Disordered" evidence="1">
    <location>
        <begin position="1"/>
        <end position="24"/>
    </location>
</feature>
<gene>
    <name evidence="2" type="ORF">EWM64_g10978</name>
</gene>
<dbReference type="STRING" id="135208.A0A4Y9ZEZ2"/>
<dbReference type="AlphaFoldDB" id="A0A4Y9ZEZ2"/>
<dbReference type="Proteomes" id="UP000298061">
    <property type="component" value="Unassembled WGS sequence"/>
</dbReference>
<organism evidence="2 3">
    <name type="scientific">Hericium alpestre</name>
    <dbReference type="NCBI Taxonomy" id="135208"/>
    <lineage>
        <taxon>Eukaryota</taxon>
        <taxon>Fungi</taxon>
        <taxon>Dikarya</taxon>
        <taxon>Basidiomycota</taxon>
        <taxon>Agaricomycotina</taxon>
        <taxon>Agaricomycetes</taxon>
        <taxon>Russulales</taxon>
        <taxon>Hericiaceae</taxon>
        <taxon>Hericium</taxon>
    </lineage>
</organism>
<feature type="region of interest" description="Disordered" evidence="1">
    <location>
        <begin position="54"/>
        <end position="74"/>
    </location>
</feature>
<feature type="compositionally biased region" description="Low complexity" evidence="1">
    <location>
        <begin position="1"/>
        <end position="23"/>
    </location>
</feature>
<accession>A0A4Y9ZEZ2</accession>
<dbReference type="InterPro" id="IPR006594">
    <property type="entry name" value="LisH"/>
</dbReference>
<sequence length="74" mass="8121">MATGAPPAQPAQTPTETSPTSASLSWEGERMFNIYIYDYCLKRGFSKTANQLAEESGIPRESQPPIDARQGLLF</sequence>
<dbReference type="OrthoDB" id="5600002at2759"/>